<dbReference type="CDD" id="cd07820">
    <property type="entry name" value="SRPBCC_3"/>
    <property type="match status" value="1"/>
</dbReference>
<dbReference type="Gene3D" id="3.30.530.20">
    <property type="match status" value="1"/>
</dbReference>
<dbReference type="KEGG" id="mmab:HQ865_21215"/>
<protein>
    <submittedName>
        <fullName evidence="3">SRPBCC family protein</fullName>
    </submittedName>
</protein>
<comment type="similarity">
    <text evidence="1">Belongs to the ribosome association toxin RatA family.</text>
</comment>
<dbReference type="EMBL" id="CP054139">
    <property type="protein sequence ID" value="QKJ32174.1"/>
    <property type="molecule type" value="Genomic_DNA"/>
</dbReference>
<dbReference type="RefSeq" id="WP_173416825.1">
    <property type="nucleotide sequence ID" value="NZ_CP054139.1"/>
</dbReference>
<dbReference type="InterPro" id="IPR005031">
    <property type="entry name" value="COQ10_START"/>
</dbReference>
<sequence length="152" mass="17201">MTLIKLITKIKAPVQVCFDLARSIDLHKQSMQHTGEKAVAGTTDGLIGLDETVTWQGRHFGITMQMTSKITELRYATSFTDEQVKGPFKTLKHQHTFQQIGDYTLMSDYFEFESPLGVLGRFVDSLLMRGYLSRLLLMRNEEIRAAAEANAI</sequence>
<dbReference type="SUPFAM" id="SSF55961">
    <property type="entry name" value="Bet v1-like"/>
    <property type="match status" value="1"/>
</dbReference>
<proteinExistence type="inferred from homology"/>
<gene>
    <name evidence="3" type="ORF">HQ865_21215</name>
</gene>
<dbReference type="InterPro" id="IPR023393">
    <property type="entry name" value="START-like_dom_sf"/>
</dbReference>
<dbReference type="AlphaFoldDB" id="A0A7D4TRK5"/>
<dbReference type="Proteomes" id="UP000505355">
    <property type="component" value="Chromosome"/>
</dbReference>
<name>A0A7D4TRK5_9SPHI</name>
<evidence type="ECO:0000313" key="4">
    <source>
        <dbReference type="Proteomes" id="UP000505355"/>
    </source>
</evidence>
<keyword evidence="4" id="KW-1185">Reference proteome</keyword>
<evidence type="ECO:0000259" key="2">
    <source>
        <dbReference type="Pfam" id="PF03364"/>
    </source>
</evidence>
<evidence type="ECO:0000256" key="1">
    <source>
        <dbReference type="ARBA" id="ARBA00008918"/>
    </source>
</evidence>
<accession>A0A7D4TRK5</accession>
<evidence type="ECO:0000313" key="3">
    <source>
        <dbReference type="EMBL" id="QKJ32174.1"/>
    </source>
</evidence>
<feature type="domain" description="Coenzyme Q-binding protein COQ10 START" evidence="2">
    <location>
        <begin position="10"/>
        <end position="124"/>
    </location>
</feature>
<reference evidence="3 4" key="1">
    <citation type="submission" date="2020-05" db="EMBL/GenBank/DDBJ databases">
        <title>Mucilaginibacter mali sp. nov.</title>
        <authorList>
            <person name="Kim H.S."/>
            <person name="Lee K.C."/>
            <person name="Suh M.K."/>
            <person name="Kim J.-S."/>
            <person name="Han K.-I."/>
            <person name="Eom M.K."/>
            <person name="Shin Y.K."/>
            <person name="Lee J.-S."/>
        </authorList>
    </citation>
    <scope>NUCLEOTIDE SEQUENCE [LARGE SCALE GENOMIC DNA]</scope>
    <source>
        <strain evidence="3 4">G2-14</strain>
    </source>
</reference>
<organism evidence="3 4">
    <name type="scientific">Mucilaginibacter mali</name>
    <dbReference type="NCBI Taxonomy" id="2740462"/>
    <lineage>
        <taxon>Bacteria</taxon>
        <taxon>Pseudomonadati</taxon>
        <taxon>Bacteroidota</taxon>
        <taxon>Sphingobacteriia</taxon>
        <taxon>Sphingobacteriales</taxon>
        <taxon>Sphingobacteriaceae</taxon>
        <taxon>Mucilaginibacter</taxon>
    </lineage>
</organism>
<dbReference type="Pfam" id="PF03364">
    <property type="entry name" value="Polyketide_cyc"/>
    <property type="match status" value="1"/>
</dbReference>